<dbReference type="InterPro" id="IPR032482">
    <property type="entry name" value="DUF5054"/>
</dbReference>
<reference evidence="6 7" key="1">
    <citation type="submission" date="2019-07" db="EMBL/GenBank/DDBJ databases">
        <title>Genomes of Cafeteria roenbergensis.</title>
        <authorList>
            <person name="Fischer M.G."/>
            <person name="Hackl T."/>
            <person name="Roman M."/>
        </authorList>
    </citation>
    <scope>NUCLEOTIDE SEQUENCE [LARGE SCALE GENOMIC DNA]</scope>
    <source>
        <strain evidence="6 7">RCC970-E3</strain>
    </source>
</reference>
<dbReference type="GO" id="GO:0005615">
    <property type="term" value="C:extracellular space"/>
    <property type="evidence" value="ECO:0007669"/>
    <property type="project" value="TreeGrafter"/>
</dbReference>
<dbReference type="InterPro" id="IPR044913">
    <property type="entry name" value="P_trefoil_dom_sf"/>
</dbReference>
<feature type="compositionally biased region" description="Basic and acidic residues" evidence="3">
    <location>
        <begin position="290"/>
        <end position="299"/>
    </location>
</feature>
<dbReference type="PROSITE" id="PS51448">
    <property type="entry name" value="P_TREFOIL_2"/>
    <property type="match status" value="1"/>
</dbReference>
<evidence type="ECO:0000256" key="3">
    <source>
        <dbReference type="SAM" id="MobiDB-lite"/>
    </source>
</evidence>
<dbReference type="Pfam" id="PF16477">
    <property type="entry name" value="DUF5054"/>
    <property type="match status" value="1"/>
</dbReference>
<dbReference type="EMBL" id="VLTL01000018">
    <property type="protein sequence ID" value="KAA0169874.1"/>
    <property type="molecule type" value="Genomic_DNA"/>
</dbReference>
<dbReference type="Pfam" id="PF00088">
    <property type="entry name" value="Trefoil"/>
    <property type="match status" value="1"/>
</dbReference>
<dbReference type="SUPFAM" id="SSF57492">
    <property type="entry name" value="Trefoil"/>
    <property type="match status" value="1"/>
</dbReference>
<comment type="caution">
    <text evidence="2">Lacks conserved residue(s) required for the propagation of feature annotation.</text>
</comment>
<evidence type="ECO:0000256" key="2">
    <source>
        <dbReference type="PROSITE-ProRule" id="PRU00779"/>
    </source>
</evidence>
<feature type="domain" description="P-type" evidence="5">
    <location>
        <begin position="27"/>
        <end position="68"/>
    </location>
</feature>
<feature type="region of interest" description="Disordered" evidence="3">
    <location>
        <begin position="280"/>
        <end position="299"/>
    </location>
</feature>
<dbReference type="Proteomes" id="UP000324907">
    <property type="component" value="Unassembled WGS sequence"/>
</dbReference>
<dbReference type="PANTHER" id="PTHR13826:SF14">
    <property type="entry name" value="TREFOIL FACTOR 2"/>
    <property type="match status" value="1"/>
</dbReference>
<evidence type="ECO:0000259" key="5">
    <source>
        <dbReference type="PROSITE" id="PS51448"/>
    </source>
</evidence>
<proteinExistence type="predicted"/>
<evidence type="ECO:0000256" key="4">
    <source>
        <dbReference type="SAM" id="SignalP"/>
    </source>
</evidence>
<evidence type="ECO:0000313" key="7">
    <source>
        <dbReference type="Proteomes" id="UP000324907"/>
    </source>
</evidence>
<feature type="disulfide bond" evidence="2">
    <location>
        <begin position="38"/>
        <end position="53"/>
    </location>
</feature>
<feature type="chain" id="PRO_5022903757" description="P-type domain-containing protein" evidence="4">
    <location>
        <begin position="19"/>
        <end position="1056"/>
    </location>
</feature>
<dbReference type="AlphaFoldDB" id="A0A5A8DYV6"/>
<evidence type="ECO:0000313" key="6">
    <source>
        <dbReference type="EMBL" id="KAA0169874.1"/>
    </source>
</evidence>
<keyword evidence="1 2" id="KW-1015">Disulfide bond</keyword>
<protein>
    <recommendedName>
        <fullName evidence="5">P-type domain-containing protein</fullName>
    </recommendedName>
</protein>
<evidence type="ECO:0000256" key="1">
    <source>
        <dbReference type="ARBA" id="ARBA00023157"/>
    </source>
</evidence>
<dbReference type="InterPro" id="IPR017994">
    <property type="entry name" value="P_trefoil_chordata"/>
</dbReference>
<dbReference type="PANTHER" id="PTHR13826">
    <property type="entry name" value="INTESTINAL TREFOIL FACTOR-RELATED"/>
    <property type="match status" value="1"/>
</dbReference>
<dbReference type="InterPro" id="IPR000519">
    <property type="entry name" value="P_trefoil_dom"/>
</dbReference>
<feature type="signal peptide" evidence="4">
    <location>
        <begin position="1"/>
        <end position="18"/>
    </location>
</feature>
<sequence>MRAAEAALLLAAVAATSAAGDRSRAPPSCAAIEARVDCGYLGIAPDQCASRGCCYEKREGAPSCFYQGEGVNVTKVHLVVSNHVDIGYTDTASNVVNQYFHEYFIAAAVLGAELEAAGGPVQLRWMTQAWLVDLFLNCPAGTATEAIYNIICPNAAERAIVVDALNKGFITYHAFPHNADMSLGTAGMIRFGVNMTHALDDSLGLPRKTVVSQRDVPGFPRSALRLLNAEGVDVLSEGSNSAMNPPNVPPAFLWKDEASGAEAIVMWHALGYGQLPSQEGHEGPCVGAHSSHDHGHEHVHDHVAPHEHGHDHVAPHEHGLDHVAPHEHVHDHVAPHEHVHDHVAPHEHVHDHVAPHEHVHDHVAPHDHAHEHAHGRPPLLKGSAYAAHGRSFGTYGANLRRQLHASTPEAPECAARIVGERSRRRLHGAAAPEGSGPPAKDYLRVPGLDEVLVYAWRSDNAGPPQSAAEVQGYFKEVAALFPGATVEASTLDAFAAVLRPFKASLPVVTEEIGDTWVMSASTDAKKLMAARALERALEGCLASGDCDATDPVVVRFRKRHIKMIEHTLGLHVYSMGARMFDDWSNADFYAAFRAGDPLLRANPMSWARQKSWVINAPLSELSAEHPLLAWCQAELVALQPHIPEPTAGGFVRVQALDQRLSGLGPGRRVTMRFDPATAAIAELADARSGVVWANMTADGQSSLGLARYQTLTEADWAAFREAYIYFETDKTWAENTYGKPNMSSADPEHQLAAPTMTELWLKKAAKAGDADLVLVRAVFAPQLHSKYGAPTDVWTQYSLTAGLDGAAVINVTVTAVNKSATRLSEAAWMTFNPAPGASAAVLRSEVADVELHSGSGRQLHAGAPSTRWTGDAGHRAAHAIGDAREAARKAVPAHLRNFYAPYHADAHYEWSELPEVREAAGACDGCRLGRHRLPTHEHSRESYDAWSLRKLGEFQSPLDGVEYGGRSLQAVTDVVRYAPQGVNGSLAIESPDAGLVRWGPVSPFPLPMPGAPSENGGASFALWSNSLINTNVPFWQPWDSREFQAHFQFRFGLALF</sequence>
<accession>A0A5A8DYV6</accession>
<organism evidence="6 7">
    <name type="scientific">Cafeteria roenbergensis</name>
    <name type="common">Marine flagellate</name>
    <dbReference type="NCBI Taxonomy" id="33653"/>
    <lineage>
        <taxon>Eukaryota</taxon>
        <taxon>Sar</taxon>
        <taxon>Stramenopiles</taxon>
        <taxon>Bigyra</taxon>
        <taxon>Opalozoa</taxon>
        <taxon>Bicosoecida</taxon>
        <taxon>Cafeteriaceae</taxon>
        <taxon>Cafeteria</taxon>
    </lineage>
</organism>
<dbReference type="CDD" id="cd00111">
    <property type="entry name" value="Trefoil"/>
    <property type="match status" value="1"/>
</dbReference>
<keyword evidence="4" id="KW-0732">Signal</keyword>
<dbReference type="Gene3D" id="4.10.110.10">
    <property type="entry name" value="Spasmolytic Protein, domain 1"/>
    <property type="match status" value="1"/>
</dbReference>
<name>A0A5A8DYV6_CAFRO</name>
<gene>
    <name evidence="6" type="ORF">FNF28_01812</name>
</gene>
<dbReference type="SMART" id="SM00018">
    <property type="entry name" value="PD"/>
    <property type="match status" value="1"/>
</dbReference>
<comment type="caution">
    <text evidence="6">The sequence shown here is derived from an EMBL/GenBank/DDBJ whole genome shotgun (WGS) entry which is preliminary data.</text>
</comment>